<name>A0A9D2I6L2_9FIRM</name>
<evidence type="ECO:0000256" key="2">
    <source>
        <dbReference type="ARBA" id="ARBA00023315"/>
    </source>
</evidence>
<dbReference type="GO" id="GO:0016747">
    <property type="term" value="F:acyltransferase activity, transferring groups other than amino-acyl groups"/>
    <property type="evidence" value="ECO:0007669"/>
    <property type="project" value="InterPro"/>
</dbReference>
<dbReference type="PROSITE" id="PS51186">
    <property type="entry name" value="GNAT"/>
    <property type="match status" value="1"/>
</dbReference>
<dbReference type="InterPro" id="IPR000182">
    <property type="entry name" value="GNAT_dom"/>
</dbReference>
<dbReference type="SUPFAM" id="SSF55729">
    <property type="entry name" value="Acyl-CoA N-acyltransferases (Nat)"/>
    <property type="match status" value="1"/>
</dbReference>
<dbReference type="CDD" id="cd04301">
    <property type="entry name" value="NAT_SF"/>
    <property type="match status" value="1"/>
</dbReference>
<evidence type="ECO:0000313" key="5">
    <source>
        <dbReference type="Proteomes" id="UP000886858"/>
    </source>
</evidence>
<proteinExistence type="predicted"/>
<dbReference type="EMBL" id="DWYY01000095">
    <property type="protein sequence ID" value="HJA93212.1"/>
    <property type="molecule type" value="Genomic_DNA"/>
</dbReference>
<keyword evidence="1" id="KW-0808">Transferase</keyword>
<keyword evidence="2" id="KW-0012">Acyltransferase</keyword>
<evidence type="ECO:0000313" key="4">
    <source>
        <dbReference type="EMBL" id="HJA93212.1"/>
    </source>
</evidence>
<accession>A0A9D2I6L2</accession>
<comment type="caution">
    <text evidence="4">The sequence shown here is derived from an EMBL/GenBank/DDBJ whole genome shotgun (WGS) entry which is preliminary data.</text>
</comment>
<dbReference type="Pfam" id="PF00583">
    <property type="entry name" value="Acetyltransf_1"/>
    <property type="match status" value="1"/>
</dbReference>
<reference evidence="4" key="2">
    <citation type="submission" date="2021-04" db="EMBL/GenBank/DDBJ databases">
        <authorList>
            <person name="Gilroy R."/>
        </authorList>
    </citation>
    <scope>NUCLEOTIDE SEQUENCE</scope>
    <source>
        <strain evidence="4">CHK179-7159</strain>
    </source>
</reference>
<evidence type="ECO:0000256" key="1">
    <source>
        <dbReference type="ARBA" id="ARBA00022679"/>
    </source>
</evidence>
<gene>
    <name evidence="4" type="ORF">H9717_08910</name>
</gene>
<protein>
    <submittedName>
        <fullName evidence="4">GNAT family N-acetyltransferase</fullName>
    </submittedName>
</protein>
<reference evidence="4" key="1">
    <citation type="journal article" date="2021" name="PeerJ">
        <title>Extensive microbial diversity within the chicken gut microbiome revealed by metagenomics and culture.</title>
        <authorList>
            <person name="Gilroy R."/>
            <person name="Ravi A."/>
            <person name="Getino M."/>
            <person name="Pursley I."/>
            <person name="Horton D.L."/>
            <person name="Alikhan N.F."/>
            <person name="Baker D."/>
            <person name="Gharbi K."/>
            <person name="Hall N."/>
            <person name="Watson M."/>
            <person name="Adriaenssens E.M."/>
            <person name="Foster-Nyarko E."/>
            <person name="Jarju S."/>
            <person name="Secka A."/>
            <person name="Antonio M."/>
            <person name="Oren A."/>
            <person name="Chaudhuri R.R."/>
            <person name="La Ragione R."/>
            <person name="Hildebrand F."/>
            <person name="Pallen M.J."/>
        </authorList>
    </citation>
    <scope>NUCLEOTIDE SEQUENCE</scope>
    <source>
        <strain evidence="4">CHK179-7159</strain>
    </source>
</reference>
<evidence type="ECO:0000259" key="3">
    <source>
        <dbReference type="PROSITE" id="PS51186"/>
    </source>
</evidence>
<dbReference type="PANTHER" id="PTHR43877">
    <property type="entry name" value="AMINOALKYLPHOSPHONATE N-ACETYLTRANSFERASE-RELATED-RELATED"/>
    <property type="match status" value="1"/>
</dbReference>
<organism evidence="4 5">
    <name type="scientific">Candidatus Eisenbergiella merdipullorum</name>
    <dbReference type="NCBI Taxonomy" id="2838553"/>
    <lineage>
        <taxon>Bacteria</taxon>
        <taxon>Bacillati</taxon>
        <taxon>Bacillota</taxon>
        <taxon>Clostridia</taxon>
        <taxon>Lachnospirales</taxon>
        <taxon>Lachnospiraceae</taxon>
        <taxon>Eisenbergiella</taxon>
    </lineage>
</organism>
<dbReference type="InterPro" id="IPR050832">
    <property type="entry name" value="Bact_Acetyltransf"/>
</dbReference>
<dbReference type="Proteomes" id="UP000886858">
    <property type="component" value="Unassembled WGS sequence"/>
</dbReference>
<dbReference type="AlphaFoldDB" id="A0A9D2I6L2"/>
<feature type="domain" description="N-acetyltransferase" evidence="3">
    <location>
        <begin position="30"/>
        <end position="181"/>
    </location>
</feature>
<dbReference type="InterPro" id="IPR016181">
    <property type="entry name" value="Acyl_CoA_acyltransferase"/>
</dbReference>
<dbReference type="Gene3D" id="3.40.630.30">
    <property type="match status" value="1"/>
</dbReference>
<sequence>MRYETKKIILKNGQEVVFRSPSTSEGAQMMEFLKQLAAETEFILRYPEECRETAQQEAEYLGRMIQSPTDLMIVCTVDGEIAGNCQISFTDRIKTRHRATLAIGILQKFWGLGIGTAMFSEMERAAGEKGVLQMELDYIEGNERGRRLYEKMGFVPVAERPDAIRLKDGTMRKEISMIKKL</sequence>